<dbReference type="Gene3D" id="1.10.10.10">
    <property type="entry name" value="Winged helix-like DNA-binding domain superfamily/Winged helix DNA-binding domain"/>
    <property type="match status" value="1"/>
</dbReference>
<evidence type="ECO:0000313" key="9">
    <source>
        <dbReference type="Proteomes" id="UP000054773"/>
    </source>
</evidence>
<evidence type="ECO:0000256" key="6">
    <source>
        <dbReference type="ARBA" id="ARBA00049348"/>
    </source>
</evidence>
<dbReference type="PROSITE" id="PS00374">
    <property type="entry name" value="MGMT"/>
    <property type="match status" value="1"/>
</dbReference>
<evidence type="ECO:0000313" key="8">
    <source>
        <dbReference type="EMBL" id="KTD00052.1"/>
    </source>
</evidence>
<keyword evidence="5" id="KW-0234">DNA repair</keyword>
<keyword evidence="4" id="KW-0227">DNA damage</keyword>
<dbReference type="PATRIC" id="fig|448.7.peg.166"/>
<dbReference type="PANTHER" id="PTHR10815:SF13">
    <property type="entry name" value="METHYLATED-DNA--PROTEIN-CYSTEINE METHYLTRANSFERASE"/>
    <property type="match status" value="1"/>
</dbReference>
<sequence>MPFLPPAMLSLTAYQTPIGWLNVQYDEHFVFQAAFTHTPLETPAPLTCPALCRTIEHELSSYFRDPNHRFQLPLKPLGTPYQQRVWNALLVIPVGRTVTYGELANTLQSSPRAIGQACKSNPLALFIPCHRVVGKDNPGGYMGHAKALNYKHDLLTHEGYS</sequence>
<dbReference type="InterPro" id="IPR001497">
    <property type="entry name" value="MethylDNA_cys_MeTrfase_AS"/>
</dbReference>
<keyword evidence="3 8" id="KW-0808">Transferase</keyword>
<evidence type="ECO:0000256" key="1">
    <source>
        <dbReference type="ARBA" id="ARBA00001286"/>
    </source>
</evidence>
<comment type="catalytic activity">
    <reaction evidence="1">
        <text>a 4-O-methyl-thymidine in DNA + L-cysteinyl-[protein] = a thymidine in DNA + S-methyl-L-cysteinyl-[protein]</text>
        <dbReference type="Rhea" id="RHEA:53428"/>
        <dbReference type="Rhea" id="RHEA-COMP:10131"/>
        <dbReference type="Rhea" id="RHEA-COMP:10132"/>
        <dbReference type="Rhea" id="RHEA-COMP:13555"/>
        <dbReference type="Rhea" id="RHEA-COMP:13556"/>
        <dbReference type="ChEBI" id="CHEBI:29950"/>
        <dbReference type="ChEBI" id="CHEBI:82612"/>
        <dbReference type="ChEBI" id="CHEBI:137386"/>
        <dbReference type="ChEBI" id="CHEBI:137387"/>
        <dbReference type="EC" id="2.1.1.63"/>
    </reaction>
</comment>
<name>A0A0W0TWH1_LEGER</name>
<dbReference type="STRING" id="448.Lery_0160"/>
<dbReference type="SUPFAM" id="SSF46767">
    <property type="entry name" value="Methylated DNA-protein cysteine methyltransferase, C-terminal domain"/>
    <property type="match status" value="1"/>
</dbReference>
<comment type="caution">
    <text evidence="8">The sequence shown here is derived from an EMBL/GenBank/DDBJ whole genome shotgun (WGS) entry which is preliminary data.</text>
</comment>
<dbReference type="EMBL" id="LNYA01000001">
    <property type="protein sequence ID" value="KTD00052.1"/>
    <property type="molecule type" value="Genomic_DNA"/>
</dbReference>
<accession>A0A0W0TWH1</accession>
<evidence type="ECO:0000256" key="2">
    <source>
        <dbReference type="ARBA" id="ARBA00022603"/>
    </source>
</evidence>
<keyword evidence="9" id="KW-1185">Reference proteome</keyword>
<evidence type="ECO:0000256" key="3">
    <source>
        <dbReference type="ARBA" id="ARBA00022679"/>
    </source>
</evidence>
<dbReference type="InterPro" id="IPR036631">
    <property type="entry name" value="MGMT_N_sf"/>
</dbReference>
<dbReference type="NCBIfam" id="TIGR00589">
    <property type="entry name" value="ogt"/>
    <property type="match status" value="1"/>
</dbReference>
<dbReference type="InterPro" id="IPR014048">
    <property type="entry name" value="MethylDNA_cys_MeTrfase_DNA-bd"/>
</dbReference>
<dbReference type="GO" id="GO:0003908">
    <property type="term" value="F:methylated-DNA-[protein]-cysteine S-methyltransferase activity"/>
    <property type="evidence" value="ECO:0007669"/>
    <property type="project" value="UniProtKB-EC"/>
</dbReference>
<proteinExistence type="predicted"/>
<comment type="catalytic activity">
    <reaction evidence="6">
        <text>a 6-O-methyl-2'-deoxyguanosine in DNA + L-cysteinyl-[protein] = S-methyl-L-cysteinyl-[protein] + a 2'-deoxyguanosine in DNA</text>
        <dbReference type="Rhea" id="RHEA:24000"/>
        <dbReference type="Rhea" id="RHEA-COMP:10131"/>
        <dbReference type="Rhea" id="RHEA-COMP:10132"/>
        <dbReference type="Rhea" id="RHEA-COMP:11367"/>
        <dbReference type="Rhea" id="RHEA-COMP:11368"/>
        <dbReference type="ChEBI" id="CHEBI:29950"/>
        <dbReference type="ChEBI" id="CHEBI:82612"/>
        <dbReference type="ChEBI" id="CHEBI:85445"/>
        <dbReference type="ChEBI" id="CHEBI:85448"/>
        <dbReference type="EC" id="2.1.1.63"/>
    </reaction>
</comment>
<protein>
    <submittedName>
        <fullName evidence="8">Methylated DNA protein cysteine S-methyltransferase</fullName>
    </submittedName>
</protein>
<evidence type="ECO:0000259" key="7">
    <source>
        <dbReference type="Pfam" id="PF01035"/>
    </source>
</evidence>
<gene>
    <name evidence="8" type="ORF">Lery_0160</name>
</gene>
<keyword evidence="2 8" id="KW-0489">Methyltransferase</keyword>
<dbReference type="Proteomes" id="UP000054773">
    <property type="component" value="Unassembled WGS sequence"/>
</dbReference>
<dbReference type="InterPro" id="IPR036388">
    <property type="entry name" value="WH-like_DNA-bd_sf"/>
</dbReference>
<feature type="domain" description="Methylated-DNA-[protein]-cysteine S-methyltransferase DNA binding" evidence="7">
    <location>
        <begin position="80"/>
        <end position="159"/>
    </location>
</feature>
<reference evidence="8 9" key="1">
    <citation type="submission" date="2015-11" db="EMBL/GenBank/DDBJ databases">
        <title>Genomic analysis of 38 Legionella species identifies large and diverse effector repertoires.</title>
        <authorList>
            <person name="Burstein D."/>
            <person name="Amaro F."/>
            <person name="Zusman T."/>
            <person name="Lifshitz Z."/>
            <person name="Cohen O."/>
            <person name="Gilbert J.A."/>
            <person name="Pupko T."/>
            <person name="Shuman H.A."/>
            <person name="Segal G."/>
        </authorList>
    </citation>
    <scope>NUCLEOTIDE SEQUENCE [LARGE SCALE GENOMIC DNA]</scope>
    <source>
        <strain evidence="8 9">SE-32A-C8</strain>
    </source>
</reference>
<dbReference type="Pfam" id="PF01035">
    <property type="entry name" value="DNA_binding_1"/>
    <property type="match status" value="1"/>
</dbReference>
<evidence type="ECO:0000256" key="4">
    <source>
        <dbReference type="ARBA" id="ARBA00022763"/>
    </source>
</evidence>
<evidence type="ECO:0000256" key="5">
    <source>
        <dbReference type="ARBA" id="ARBA00023204"/>
    </source>
</evidence>
<dbReference type="AlphaFoldDB" id="A0A0W0TWH1"/>
<organism evidence="8 9">
    <name type="scientific">Legionella erythra</name>
    <dbReference type="NCBI Taxonomy" id="448"/>
    <lineage>
        <taxon>Bacteria</taxon>
        <taxon>Pseudomonadati</taxon>
        <taxon>Pseudomonadota</taxon>
        <taxon>Gammaproteobacteria</taxon>
        <taxon>Legionellales</taxon>
        <taxon>Legionellaceae</taxon>
        <taxon>Legionella</taxon>
    </lineage>
</organism>
<dbReference type="InterPro" id="IPR036217">
    <property type="entry name" value="MethylDNA_cys_MeTrfase_DNAb"/>
</dbReference>
<dbReference type="SUPFAM" id="SSF53155">
    <property type="entry name" value="Methylated DNA-protein cysteine methyltransferase domain"/>
    <property type="match status" value="1"/>
</dbReference>
<dbReference type="GO" id="GO:0006281">
    <property type="term" value="P:DNA repair"/>
    <property type="evidence" value="ECO:0007669"/>
    <property type="project" value="UniProtKB-KW"/>
</dbReference>
<dbReference type="PANTHER" id="PTHR10815">
    <property type="entry name" value="METHYLATED-DNA--PROTEIN-CYSTEINE METHYLTRANSFERASE"/>
    <property type="match status" value="1"/>
</dbReference>
<dbReference type="CDD" id="cd06445">
    <property type="entry name" value="ATase"/>
    <property type="match status" value="1"/>
</dbReference>
<dbReference type="GO" id="GO:0032259">
    <property type="term" value="P:methylation"/>
    <property type="evidence" value="ECO:0007669"/>
    <property type="project" value="UniProtKB-KW"/>
</dbReference>